<accession>A0A1N6RZ37</accession>
<dbReference type="Pfam" id="PF01966">
    <property type="entry name" value="HD"/>
    <property type="match status" value="1"/>
</dbReference>
<dbReference type="Proteomes" id="UP000186400">
    <property type="component" value="Unassembled WGS sequence"/>
</dbReference>
<organism evidence="2 3">
    <name type="scientific">Alkalispirochaeta americana</name>
    <dbReference type="NCBI Taxonomy" id="159291"/>
    <lineage>
        <taxon>Bacteria</taxon>
        <taxon>Pseudomonadati</taxon>
        <taxon>Spirochaetota</taxon>
        <taxon>Spirochaetia</taxon>
        <taxon>Spirochaetales</taxon>
        <taxon>Spirochaetaceae</taxon>
        <taxon>Alkalispirochaeta</taxon>
    </lineage>
</organism>
<dbReference type="InterPro" id="IPR037522">
    <property type="entry name" value="HD_GYP_dom"/>
</dbReference>
<dbReference type="SUPFAM" id="SSF109604">
    <property type="entry name" value="HD-domain/PDEase-like"/>
    <property type="match status" value="1"/>
</dbReference>
<dbReference type="STRING" id="159291.SAMN05920897_10772"/>
<dbReference type="CDD" id="cd00077">
    <property type="entry name" value="HDc"/>
    <property type="match status" value="1"/>
</dbReference>
<dbReference type="SMART" id="SM00065">
    <property type="entry name" value="GAF"/>
    <property type="match status" value="1"/>
</dbReference>
<dbReference type="SUPFAM" id="SSF55781">
    <property type="entry name" value="GAF domain-like"/>
    <property type="match status" value="1"/>
</dbReference>
<reference evidence="2 3" key="1">
    <citation type="submission" date="2017-01" db="EMBL/GenBank/DDBJ databases">
        <authorList>
            <person name="Mah S.A."/>
            <person name="Swanson W.J."/>
            <person name="Moy G.W."/>
            <person name="Vacquier V.D."/>
        </authorList>
    </citation>
    <scope>NUCLEOTIDE SEQUENCE [LARGE SCALE GENOMIC DNA]</scope>
    <source>
        <strain evidence="2 3">ASpG1</strain>
    </source>
</reference>
<dbReference type="Gene3D" id="3.30.450.40">
    <property type="match status" value="1"/>
</dbReference>
<dbReference type="AlphaFoldDB" id="A0A1N6RZ37"/>
<dbReference type="InterPro" id="IPR003607">
    <property type="entry name" value="HD/PDEase_dom"/>
</dbReference>
<dbReference type="EMBL" id="FTMS01000007">
    <property type="protein sequence ID" value="SIQ34123.1"/>
    <property type="molecule type" value="Genomic_DNA"/>
</dbReference>
<name>A0A1N6RZ37_9SPIO</name>
<protein>
    <submittedName>
        <fullName evidence="2">GAF domain-containing protein</fullName>
    </submittedName>
</protein>
<evidence type="ECO:0000259" key="1">
    <source>
        <dbReference type="PROSITE" id="PS51832"/>
    </source>
</evidence>
<dbReference type="SMART" id="SM00471">
    <property type="entry name" value="HDc"/>
    <property type="match status" value="1"/>
</dbReference>
<dbReference type="Pfam" id="PF01590">
    <property type="entry name" value="GAF"/>
    <property type="match status" value="1"/>
</dbReference>
<proteinExistence type="predicted"/>
<evidence type="ECO:0000313" key="2">
    <source>
        <dbReference type="EMBL" id="SIQ34123.1"/>
    </source>
</evidence>
<dbReference type="InterPro" id="IPR029016">
    <property type="entry name" value="GAF-like_dom_sf"/>
</dbReference>
<dbReference type="InterPro" id="IPR003018">
    <property type="entry name" value="GAF"/>
</dbReference>
<dbReference type="InterPro" id="IPR006674">
    <property type="entry name" value="HD_domain"/>
</dbReference>
<evidence type="ECO:0000313" key="3">
    <source>
        <dbReference type="Proteomes" id="UP000186400"/>
    </source>
</evidence>
<dbReference type="PROSITE" id="PS51832">
    <property type="entry name" value="HD_GYP"/>
    <property type="match status" value="1"/>
</dbReference>
<dbReference type="PANTHER" id="PTHR43155:SF2">
    <property type="entry name" value="CYCLIC DI-GMP PHOSPHODIESTERASE PA4108"/>
    <property type="match status" value="1"/>
</dbReference>
<sequence length="430" mass="47955">MTIFIYSLSTTGLNSVKCLIAMVQDTEKLHSIISLDSELNKIQDEDILLERILLEARRVVSADAGSIYAVNGDHLVINYAQNDTLQKNLPAGKKLIYNIFTVPVTTNTISGYAAATGTALNVPDVYQIPSSAPYGFDPSYDTRAGYRSTSMLAVPLKTNTGEILGVIQIINKLTPRGEVTAFNRDDELLVTHFAANATVTLQRARMTRAILLRMIRMAELRDPKETGPHVNRVAGYSVEIYEAWARQAGIARAELERTRDNLRMAAMLHDVGKVAISDTILKKPGRFTDDEYNIMKTHTWQGARLFLDKQSKFDELAQEVALNHHENWDGSGYPGHVDIQTGEAIDPNPDGSPRGKAGTEIPLFGRIVAVADVYDALLSNRVYKDAWTEEDALEELKRLRGSKFDPDLIDIFFQVLPNIQTITERYAREN</sequence>
<dbReference type="PANTHER" id="PTHR43155">
    <property type="entry name" value="CYCLIC DI-GMP PHOSPHODIESTERASE PA4108-RELATED"/>
    <property type="match status" value="1"/>
</dbReference>
<gene>
    <name evidence="2" type="ORF">SAMN05920897_10772</name>
</gene>
<keyword evidence="3" id="KW-1185">Reference proteome</keyword>
<dbReference type="Gene3D" id="1.10.3210.10">
    <property type="entry name" value="Hypothetical protein af1432"/>
    <property type="match status" value="1"/>
</dbReference>
<feature type="domain" description="HD-GYP" evidence="1">
    <location>
        <begin position="204"/>
        <end position="428"/>
    </location>
</feature>